<evidence type="ECO:0000256" key="4">
    <source>
        <dbReference type="ARBA" id="ARBA00022989"/>
    </source>
</evidence>
<accession>V4BPR9</accession>
<dbReference type="STRING" id="225164.V4BPR9"/>
<evidence type="ECO:0000313" key="12">
    <source>
        <dbReference type="Proteomes" id="UP000030746"/>
    </source>
</evidence>
<evidence type="ECO:0000256" key="1">
    <source>
        <dbReference type="ARBA" id="ARBA00004370"/>
    </source>
</evidence>
<dbReference type="PROSITE" id="PS50221">
    <property type="entry name" value="GAIN_B"/>
    <property type="match status" value="1"/>
</dbReference>
<keyword evidence="12" id="KW-1185">Reference proteome</keyword>
<evidence type="ECO:0000256" key="8">
    <source>
        <dbReference type="SAM" id="Phobius"/>
    </source>
</evidence>
<dbReference type="InterPro" id="IPR057244">
    <property type="entry name" value="GAIN_B"/>
</dbReference>
<dbReference type="GO" id="GO:0005262">
    <property type="term" value="F:calcium channel activity"/>
    <property type="evidence" value="ECO:0007669"/>
    <property type="project" value="TreeGrafter"/>
</dbReference>
<dbReference type="Gene3D" id="2.60.220.50">
    <property type="match status" value="1"/>
</dbReference>
<dbReference type="GO" id="GO:0050982">
    <property type="term" value="P:detection of mechanical stimulus"/>
    <property type="evidence" value="ECO:0007669"/>
    <property type="project" value="TreeGrafter"/>
</dbReference>
<dbReference type="PANTHER" id="PTHR10877:SF150">
    <property type="entry name" value="REJ DOMAIN-CONTAINING PROTEIN"/>
    <property type="match status" value="1"/>
</dbReference>
<dbReference type="Proteomes" id="UP000030746">
    <property type="component" value="Unassembled WGS sequence"/>
</dbReference>
<evidence type="ECO:0000256" key="2">
    <source>
        <dbReference type="ARBA" id="ARBA00007200"/>
    </source>
</evidence>
<evidence type="ECO:0000259" key="10">
    <source>
        <dbReference type="PROSITE" id="PS50221"/>
    </source>
</evidence>
<evidence type="ECO:0000313" key="11">
    <source>
        <dbReference type="EMBL" id="ESO90834.1"/>
    </source>
</evidence>
<comment type="similarity">
    <text evidence="2">Belongs to the polycystin family.</text>
</comment>
<evidence type="ECO:0000259" key="9">
    <source>
        <dbReference type="PROSITE" id="PS50095"/>
    </source>
</evidence>
<keyword evidence="4 8" id="KW-1133">Transmembrane helix</keyword>
<dbReference type="InterPro" id="IPR051223">
    <property type="entry name" value="Polycystin"/>
</dbReference>
<dbReference type="HOGENOM" id="CLU_009624_1_0_1"/>
<dbReference type="Gene3D" id="2.60.60.20">
    <property type="entry name" value="PLAT/LH2 domain"/>
    <property type="match status" value="1"/>
</dbReference>
<feature type="domain" description="PLAT" evidence="9">
    <location>
        <begin position="117"/>
        <end position="234"/>
    </location>
</feature>
<dbReference type="AlphaFoldDB" id="V4BPR9"/>
<dbReference type="Pfam" id="PF01477">
    <property type="entry name" value="PLAT"/>
    <property type="match status" value="1"/>
</dbReference>
<dbReference type="PANTHER" id="PTHR10877">
    <property type="entry name" value="POLYCYSTIN FAMILY MEMBER"/>
    <property type="match status" value="1"/>
</dbReference>
<feature type="domain" description="GAIN-B" evidence="10">
    <location>
        <begin position="1"/>
        <end position="57"/>
    </location>
</feature>
<keyword evidence="5 8" id="KW-0472">Membrane</keyword>
<sequence>VHVELILSKCAFWDVENETWSEEGCLTNFSSVEKLHCQCNHLTAFSGGVLITPNLLNPIGDAKLFLTFFDNPVVVVTIMVIWVLYIFLLCWARREDEKDLRQRGVTVLEDNDKDDNYMYLVGVLTGWWKGAGTTSDVFLYLRSRHNQSSRHALIDNERQQFMSGSEDWFLLTTPHCIGPLKSVVIWHDNAGKSPSWFLKEVIIRDVQTGESWHCIYDNWLSVDRGPKEIRAEIIAIVEGEIVNQSMYQFYLKSSQDFRDGHLWASIFSKPITSNFTRCQRLTCALSLLITYMLANLMFLGIPDTINPRDQVMF</sequence>
<name>V4BPR9_LOTGI</name>
<dbReference type="KEGG" id="lgi:LOTGIDRAFT_73776"/>
<evidence type="ECO:0000256" key="7">
    <source>
        <dbReference type="PROSITE-ProRule" id="PRU00152"/>
    </source>
</evidence>
<feature type="transmembrane region" description="Helical" evidence="8">
    <location>
        <begin position="281"/>
        <end position="301"/>
    </location>
</feature>
<dbReference type="RefSeq" id="XP_009058410.1">
    <property type="nucleotide sequence ID" value="XM_009060162.1"/>
</dbReference>
<feature type="transmembrane region" description="Helical" evidence="8">
    <location>
        <begin position="73"/>
        <end position="92"/>
    </location>
</feature>
<evidence type="ECO:0000256" key="6">
    <source>
        <dbReference type="ARBA" id="ARBA00023157"/>
    </source>
</evidence>
<keyword evidence="3 8" id="KW-0812">Transmembrane</keyword>
<dbReference type="InterPro" id="IPR046338">
    <property type="entry name" value="GAIN_dom_sf"/>
</dbReference>
<dbReference type="Pfam" id="PF01825">
    <property type="entry name" value="GPS"/>
    <property type="match status" value="1"/>
</dbReference>
<dbReference type="SMART" id="SM00308">
    <property type="entry name" value="LH2"/>
    <property type="match status" value="1"/>
</dbReference>
<dbReference type="SMART" id="SM00303">
    <property type="entry name" value="GPS"/>
    <property type="match status" value="1"/>
</dbReference>
<reference evidence="11 12" key="1">
    <citation type="journal article" date="2013" name="Nature">
        <title>Insights into bilaterian evolution from three spiralian genomes.</title>
        <authorList>
            <person name="Simakov O."/>
            <person name="Marletaz F."/>
            <person name="Cho S.J."/>
            <person name="Edsinger-Gonzales E."/>
            <person name="Havlak P."/>
            <person name="Hellsten U."/>
            <person name="Kuo D.H."/>
            <person name="Larsson T."/>
            <person name="Lv J."/>
            <person name="Arendt D."/>
            <person name="Savage R."/>
            <person name="Osoegawa K."/>
            <person name="de Jong P."/>
            <person name="Grimwood J."/>
            <person name="Chapman J.A."/>
            <person name="Shapiro H."/>
            <person name="Aerts A."/>
            <person name="Otillar R.P."/>
            <person name="Terry A.Y."/>
            <person name="Boore J.L."/>
            <person name="Grigoriev I.V."/>
            <person name="Lindberg D.R."/>
            <person name="Seaver E.C."/>
            <person name="Weisblat D.A."/>
            <person name="Putnam N.H."/>
            <person name="Rokhsar D.S."/>
        </authorList>
    </citation>
    <scope>NUCLEOTIDE SEQUENCE [LARGE SCALE GENOMIC DNA]</scope>
</reference>
<dbReference type="InterPro" id="IPR000203">
    <property type="entry name" value="GPS"/>
</dbReference>
<keyword evidence="6" id="KW-1015">Disulfide bond</keyword>
<feature type="non-terminal residue" evidence="11">
    <location>
        <position position="1"/>
    </location>
</feature>
<comment type="subcellular location">
    <subcellularLocation>
        <location evidence="1">Membrane</location>
    </subcellularLocation>
</comment>
<comment type="caution">
    <text evidence="7">Lacks conserved residue(s) required for the propagation of feature annotation.</text>
</comment>
<proteinExistence type="inferred from homology"/>
<evidence type="ECO:0008006" key="13">
    <source>
        <dbReference type="Google" id="ProtNLM"/>
    </source>
</evidence>
<evidence type="ECO:0000256" key="3">
    <source>
        <dbReference type="ARBA" id="ARBA00022692"/>
    </source>
</evidence>
<protein>
    <recommendedName>
        <fullName evidence="13">PLAT domain-containing protein</fullName>
    </recommendedName>
</protein>
<dbReference type="GeneID" id="20252103"/>
<dbReference type="PROSITE" id="PS50095">
    <property type="entry name" value="PLAT"/>
    <property type="match status" value="1"/>
</dbReference>
<feature type="non-terminal residue" evidence="11">
    <location>
        <position position="313"/>
    </location>
</feature>
<dbReference type="CTD" id="20252103"/>
<dbReference type="InterPro" id="IPR001024">
    <property type="entry name" value="PLAT/LH2_dom"/>
</dbReference>
<dbReference type="InterPro" id="IPR036392">
    <property type="entry name" value="PLAT/LH2_dom_sf"/>
</dbReference>
<dbReference type="OrthoDB" id="6150772at2759"/>
<dbReference type="GO" id="GO:0016020">
    <property type="term" value="C:membrane"/>
    <property type="evidence" value="ECO:0007669"/>
    <property type="project" value="UniProtKB-SubCell"/>
</dbReference>
<organism evidence="11 12">
    <name type="scientific">Lottia gigantea</name>
    <name type="common">Giant owl limpet</name>
    <dbReference type="NCBI Taxonomy" id="225164"/>
    <lineage>
        <taxon>Eukaryota</taxon>
        <taxon>Metazoa</taxon>
        <taxon>Spiralia</taxon>
        <taxon>Lophotrochozoa</taxon>
        <taxon>Mollusca</taxon>
        <taxon>Gastropoda</taxon>
        <taxon>Patellogastropoda</taxon>
        <taxon>Lottioidea</taxon>
        <taxon>Lottiidae</taxon>
        <taxon>Lottia</taxon>
    </lineage>
</organism>
<evidence type="ECO:0000256" key="5">
    <source>
        <dbReference type="ARBA" id="ARBA00023136"/>
    </source>
</evidence>
<dbReference type="SUPFAM" id="SSF49723">
    <property type="entry name" value="Lipase/lipooxygenase domain (PLAT/LH2 domain)"/>
    <property type="match status" value="1"/>
</dbReference>
<dbReference type="OMA" id="ERYTWIL"/>
<gene>
    <name evidence="11" type="ORF">LOTGIDRAFT_73776</name>
</gene>
<dbReference type="EMBL" id="KB202325">
    <property type="protein sequence ID" value="ESO90834.1"/>
    <property type="molecule type" value="Genomic_DNA"/>
</dbReference>